<reference evidence="2" key="1">
    <citation type="submission" date="2019-04" db="EMBL/GenBank/DDBJ databases">
        <title>Friends and foes A comparative genomics studyof 23 Aspergillus species from section Flavi.</title>
        <authorList>
            <consortium name="DOE Joint Genome Institute"/>
            <person name="Kjaerbolling I."/>
            <person name="Vesth T."/>
            <person name="Frisvad J.C."/>
            <person name="Nybo J.L."/>
            <person name="Theobald S."/>
            <person name="Kildgaard S."/>
            <person name="Isbrandt T."/>
            <person name="Kuo A."/>
            <person name="Sato A."/>
            <person name="Lyhne E.K."/>
            <person name="Kogle M.E."/>
            <person name="Wiebenga A."/>
            <person name="Kun R.S."/>
            <person name="Lubbers R.J."/>
            <person name="Makela M.R."/>
            <person name="Barry K."/>
            <person name="Chovatia M."/>
            <person name="Clum A."/>
            <person name="Daum C."/>
            <person name="Haridas S."/>
            <person name="He G."/>
            <person name="LaButti K."/>
            <person name="Lipzen A."/>
            <person name="Mondo S."/>
            <person name="Riley R."/>
            <person name="Salamov A."/>
            <person name="Simmons B.A."/>
            <person name="Magnuson J.K."/>
            <person name="Henrissat B."/>
            <person name="Mortensen U.H."/>
            <person name="Larsen T.O."/>
            <person name="Devries R.P."/>
            <person name="Grigoriev I.V."/>
            <person name="Machida M."/>
            <person name="Baker S.E."/>
            <person name="Andersen M.R."/>
        </authorList>
    </citation>
    <scope>NUCLEOTIDE SEQUENCE [LARGE SCALE GENOMIC DNA]</scope>
    <source>
        <strain evidence="2">IBT 14317</strain>
    </source>
</reference>
<sequence length="146" mass="16807">MYRSTRIGFFFSVLWRYYPFFALIFLTQFTWPRFQKTMDPYNSYSYLTIRGCVSTSSLSRSLQLPFQNPPTSVLSESPLLSHVDRPNGKVDDLGSRWVLYHILEFAIPSLIGCFFLVKTLQSSCRDLDLPVRATVSLSGNDTNGRK</sequence>
<gene>
    <name evidence="2" type="ORF">BDV23DRAFT_157485</name>
</gene>
<protein>
    <submittedName>
        <fullName evidence="2">Uncharacterized protein</fullName>
    </submittedName>
</protein>
<accession>A0A5N7C6F6</accession>
<feature type="transmembrane region" description="Helical" evidence="1">
    <location>
        <begin position="7"/>
        <end position="31"/>
    </location>
</feature>
<dbReference type="Proteomes" id="UP000326877">
    <property type="component" value="Unassembled WGS sequence"/>
</dbReference>
<organism evidence="2">
    <name type="scientific">Petromyces alliaceus</name>
    <name type="common">Aspergillus alliaceus</name>
    <dbReference type="NCBI Taxonomy" id="209559"/>
    <lineage>
        <taxon>Eukaryota</taxon>
        <taxon>Fungi</taxon>
        <taxon>Dikarya</taxon>
        <taxon>Ascomycota</taxon>
        <taxon>Pezizomycotina</taxon>
        <taxon>Eurotiomycetes</taxon>
        <taxon>Eurotiomycetidae</taxon>
        <taxon>Eurotiales</taxon>
        <taxon>Aspergillaceae</taxon>
        <taxon>Aspergillus</taxon>
        <taxon>Aspergillus subgen. Circumdati</taxon>
    </lineage>
</organism>
<name>A0A5N7C6F6_PETAA</name>
<dbReference type="AlphaFoldDB" id="A0A5N7C6F6"/>
<keyword evidence="1" id="KW-1133">Transmembrane helix</keyword>
<evidence type="ECO:0000256" key="1">
    <source>
        <dbReference type="SAM" id="Phobius"/>
    </source>
</evidence>
<keyword evidence="1" id="KW-0812">Transmembrane</keyword>
<dbReference type="EMBL" id="ML735268">
    <property type="protein sequence ID" value="KAE8389213.1"/>
    <property type="molecule type" value="Genomic_DNA"/>
</dbReference>
<keyword evidence="1" id="KW-0472">Membrane</keyword>
<evidence type="ECO:0000313" key="2">
    <source>
        <dbReference type="EMBL" id="KAE8389213.1"/>
    </source>
</evidence>
<feature type="transmembrane region" description="Helical" evidence="1">
    <location>
        <begin position="97"/>
        <end position="117"/>
    </location>
</feature>
<proteinExistence type="predicted"/>